<feature type="compositionally biased region" description="Polar residues" evidence="7">
    <location>
        <begin position="258"/>
        <end position="269"/>
    </location>
</feature>
<keyword evidence="5 6" id="KW-0949">S-adenosyl-L-methionine</keyword>
<dbReference type="PIRSF" id="PIRSF029038">
    <property type="entry name" value="Mtase_YbiN_prd"/>
    <property type="match status" value="1"/>
</dbReference>
<dbReference type="InterPro" id="IPR029063">
    <property type="entry name" value="SAM-dependent_MTases_sf"/>
</dbReference>
<dbReference type="Proteomes" id="UP000189475">
    <property type="component" value="Unassembled WGS sequence"/>
</dbReference>
<feature type="compositionally biased region" description="Polar residues" evidence="7">
    <location>
        <begin position="18"/>
        <end position="32"/>
    </location>
</feature>
<comment type="subcellular location">
    <subcellularLocation>
        <location evidence="6">Cytoplasm</location>
    </subcellularLocation>
</comment>
<organism evidence="8 9">
    <name type="scientific">Vibrio palustris</name>
    <dbReference type="NCBI Taxonomy" id="1918946"/>
    <lineage>
        <taxon>Bacteria</taxon>
        <taxon>Pseudomonadati</taxon>
        <taxon>Pseudomonadota</taxon>
        <taxon>Gammaproteobacteria</taxon>
        <taxon>Vibrionales</taxon>
        <taxon>Vibrionaceae</taxon>
        <taxon>Vibrio</taxon>
    </lineage>
</organism>
<name>A0A1R4B291_9VIBR</name>
<dbReference type="InterPro" id="IPR010286">
    <property type="entry name" value="METTL16/RlmF"/>
</dbReference>
<dbReference type="OrthoDB" id="1115728at2"/>
<dbReference type="NCBIfam" id="NF008725">
    <property type="entry name" value="PRK11727.1"/>
    <property type="match status" value="1"/>
</dbReference>
<keyword evidence="2 6" id="KW-0698">rRNA processing</keyword>
<dbReference type="PANTHER" id="PTHR13393:SF0">
    <property type="entry name" value="RNA N6-ADENOSINE-METHYLTRANSFERASE METTL16"/>
    <property type="match status" value="1"/>
</dbReference>
<feature type="region of interest" description="Disordered" evidence="7">
    <location>
        <begin position="1"/>
        <end position="34"/>
    </location>
</feature>
<reference evidence="8 9" key="1">
    <citation type="submission" date="2017-02" db="EMBL/GenBank/DDBJ databases">
        <authorList>
            <person name="Peterson S.W."/>
        </authorList>
    </citation>
    <scope>NUCLEOTIDE SEQUENCE [LARGE SCALE GENOMIC DNA]</scope>
    <source>
        <strain evidence="8 9">CECT 9027</strain>
    </source>
</reference>
<evidence type="ECO:0000256" key="7">
    <source>
        <dbReference type="SAM" id="MobiDB-lite"/>
    </source>
</evidence>
<feature type="region of interest" description="Disordered" evidence="7">
    <location>
        <begin position="249"/>
        <end position="270"/>
    </location>
</feature>
<dbReference type="SUPFAM" id="SSF53335">
    <property type="entry name" value="S-adenosyl-L-methionine-dependent methyltransferases"/>
    <property type="match status" value="1"/>
</dbReference>
<dbReference type="GO" id="GO:0052907">
    <property type="term" value="F:23S rRNA (adenine(1618)-N(6))-methyltransferase activity"/>
    <property type="evidence" value="ECO:0007669"/>
    <property type="project" value="UniProtKB-EC"/>
</dbReference>
<dbReference type="Pfam" id="PF05971">
    <property type="entry name" value="Methyltransf_10"/>
    <property type="match status" value="1"/>
</dbReference>
<gene>
    <name evidence="6 8" type="primary">rlmF</name>
    <name evidence="8" type="ORF">VPAL9027_00962</name>
</gene>
<evidence type="ECO:0000256" key="5">
    <source>
        <dbReference type="ARBA" id="ARBA00022691"/>
    </source>
</evidence>
<dbReference type="EMBL" id="FUFT01000002">
    <property type="protein sequence ID" value="SJL83016.1"/>
    <property type="molecule type" value="Genomic_DNA"/>
</dbReference>
<dbReference type="Gene3D" id="3.40.50.150">
    <property type="entry name" value="Vaccinia Virus protein VP39"/>
    <property type="match status" value="1"/>
</dbReference>
<dbReference type="RefSeq" id="WP_077312836.1">
    <property type="nucleotide sequence ID" value="NZ_AP024887.1"/>
</dbReference>
<evidence type="ECO:0000313" key="8">
    <source>
        <dbReference type="EMBL" id="SJL83016.1"/>
    </source>
</evidence>
<keyword evidence="9" id="KW-1185">Reference proteome</keyword>
<keyword evidence="3 6" id="KW-0489">Methyltransferase</keyword>
<comment type="similarity">
    <text evidence="6">Belongs to the methyltransferase superfamily. METTL16/RlmF family.</text>
</comment>
<dbReference type="CDD" id="cd02440">
    <property type="entry name" value="AdoMet_MTases"/>
    <property type="match status" value="1"/>
</dbReference>
<dbReference type="PANTHER" id="PTHR13393">
    <property type="entry name" value="SAM-DEPENDENT METHYLTRANSFERASE"/>
    <property type="match status" value="1"/>
</dbReference>
<comment type="catalytic activity">
    <reaction evidence="6">
        <text>adenosine(1618) in 23S rRNA + S-adenosyl-L-methionine = N(6)-methyladenosine(1618) in 23S rRNA + S-adenosyl-L-homocysteine + H(+)</text>
        <dbReference type="Rhea" id="RHEA:16497"/>
        <dbReference type="Rhea" id="RHEA-COMP:10229"/>
        <dbReference type="Rhea" id="RHEA-COMP:10231"/>
        <dbReference type="ChEBI" id="CHEBI:15378"/>
        <dbReference type="ChEBI" id="CHEBI:57856"/>
        <dbReference type="ChEBI" id="CHEBI:59789"/>
        <dbReference type="ChEBI" id="CHEBI:74411"/>
        <dbReference type="ChEBI" id="CHEBI:74449"/>
        <dbReference type="EC" id="2.1.1.181"/>
    </reaction>
</comment>
<dbReference type="EC" id="2.1.1.181" evidence="6"/>
<evidence type="ECO:0000256" key="2">
    <source>
        <dbReference type="ARBA" id="ARBA00022552"/>
    </source>
</evidence>
<sequence>MVTPVNPVPRKPKKKRPSQATHKTQASSNLATSHEMMNVMTIPSPPGLHRNNRHQGLYDFAALSNVVPELKTYMVKNPRGQWTIPFNEPHAVLLLNQALLAHHYGVNHWQIPPGYLCPPIPGRADYIHRAAELLFTDCPELLSQAITMLDVGTGANAIYPIIAATEYNWTVVGSDIDPLSVKCAKGIVKNNACLKGKVTVRLQTEPNAMFAGIIGPEERYTLTTCNPPFHASAHEAAQGSQRKLDNLGKNKQKRGRSLGSQQNTHTNGPMLNFGGQHGELWCVGGEASFLRRLAQDSAQFSEQVLWFTSLISKKDNVRWMKKQLAKVGACDVKIVEMAQGQKISRFIAWSFQNAAQRNKWGQEAC</sequence>
<evidence type="ECO:0000256" key="1">
    <source>
        <dbReference type="ARBA" id="ARBA00022490"/>
    </source>
</evidence>
<dbReference type="HAMAP" id="MF_01848">
    <property type="entry name" value="23SrRNA_methyltr_F"/>
    <property type="match status" value="1"/>
</dbReference>
<dbReference type="AlphaFoldDB" id="A0A1R4B291"/>
<comment type="function">
    <text evidence="6">Specifically methylates the adenine in position 1618 of 23S rRNA.</text>
</comment>
<keyword evidence="4 6" id="KW-0808">Transferase</keyword>
<dbReference type="InterPro" id="IPR016909">
    <property type="entry name" value="rRNA_lsu_MeTfrase_F"/>
</dbReference>
<protein>
    <recommendedName>
        <fullName evidence="6">Ribosomal RNA large subunit methyltransferase F</fullName>
        <ecNumber evidence="6">2.1.1.181</ecNumber>
    </recommendedName>
    <alternativeName>
        <fullName evidence="6">23S rRNA mA1618 methyltransferase</fullName>
    </alternativeName>
    <alternativeName>
        <fullName evidence="6">rRNA adenine N-6-methyltransferase</fullName>
    </alternativeName>
</protein>
<evidence type="ECO:0000256" key="6">
    <source>
        <dbReference type="HAMAP-Rule" id="MF_01848"/>
    </source>
</evidence>
<accession>A0A1R4B291</accession>
<evidence type="ECO:0000313" key="9">
    <source>
        <dbReference type="Proteomes" id="UP000189475"/>
    </source>
</evidence>
<proteinExistence type="inferred from homology"/>
<dbReference type="STRING" id="1918946.VPAL9027_00962"/>
<dbReference type="GO" id="GO:0070475">
    <property type="term" value="P:rRNA base methylation"/>
    <property type="evidence" value="ECO:0007669"/>
    <property type="project" value="TreeGrafter"/>
</dbReference>
<evidence type="ECO:0000256" key="4">
    <source>
        <dbReference type="ARBA" id="ARBA00022679"/>
    </source>
</evidence>
<evidence type="ECO:0000256" key="3">
    <source>
        <dbReference type="ARBA" id="ARBA00022603"/>
    </source>
</evidence>
<dbReference type="GO" id="GO:0005737">
    <property type="term" value="C:cytoplasm"/>
    <property type="evidence" value="ECO:0007669"/>
    <property type="project" value="UniProtKB-SubCell"/>
</dbReference>
<keyword evidence="1 6" id="KW-0963">Cytoplasm</keyword>